<keyword evidence="11" id="KW-1185">Reference proteome</keyword>
<keyword evidence="4 8" id="KW-1133">Transmembrane helix</keyword>
<dbReference type="Gene3D" id="1.20.1250.20">
    <property type="entry name" value="MFS general substrate transporter like domains"/>
    <property type="match status" value="2"/>
</dbReference>
<evidence type="ECO:0000256" key="5">
    <source>
        <dbReference type="ARBA" id="ARBA00023136"/>
    </source>
</evidence>
<dbReference type="Proteomes" id="UP000316270">
    <property type="component" value="Chromosome 16"/>
</dbReference>
<evidence type="ECO:0000256" key="2">
    <source>
        <dbReference type="ARBA" id="ARBA00022448"/>
    </source>
</evidence>
<dbReference type="Pfam" id="PF07690">
    <property type="entry name" value="MFS_1"/>
    <property type="match status" value="1"/>
</dbReference>
<reference evidence="10 11" key="1">
    <citation type="submission" date="2019-07" db="EMBL/GenBank/DDBJ databases">
        <title>Finished genome of Venturia effusa.</title>
        <authorList>
            <person name="Young C.A."/>
            <person name="Cox M.P."/>
            <person name="Ganley A.R.D."/>
            <person name="David W.J."/>
        </authorList>
    </citation>
    <scope>NUCLEOTIDE SEQUENCE [LARGE SCALE GENOMIC DNA]</scope>
    <source>
        <strain evidence="11">albino</strain>
    </source>
</reference>
<dbReference type="EMBL" id="CP042200">
    <property type="protein sequence ID" value="QDS76749.1"/>
    <property type="molecule type" value="Genomic_DNA"/>
</dbReference>
<name>A0A517LM76_9PEZI</name>
<comment type="subcellular location">
    <subcellularLocation>
        <location evidence="1">Membrane</location>
        <topology evidence="1">Multi-pass membrane protein</topology>
    </subcellularLocation>
</comment>
<keyword evidence="3 8" id="KW-0812">Transmembrane</keyword>
<evidence type="ECO:0000256" key="4">
    <source>
        <dbReference type="ARBA" id="ARBA00022989"/>
    </source>
</evidence>
<comment type="similarity">
    <text evidence="6">Belongs to the major facilitator superfamily. Allantoate permease family.</text>
</comment>
<feature type="transmembrane region" description="Helical" evidence="8">
    <location>
        <begin position="442"/>
        <end position="458"/>
    </location>
</feature>
<feature type="transmembrane region" description="Helical" evidence="8">
    <location>
        <begin position="315"/>
        <end position="339"/>
    </location>
</feature>
<feature type="compositionally biased region" description="Basic and acidic residues" evidence="7">
    <location>
        <begin position="1"/>
        <end position="31"/>
    </location>
</feature>
<feature type="transmembrane region" description="Helical" evidence="8">
    <location>
        <begin position="152"/>
        <end position="169"/>
    </location>
</feature>
<sequence>MADSKEHGVTTEKAVAEQRDYSSKKNAHFETTDIQGGLSPEEDLQKDHTNYDRVDKEVAKYAGEHGFHISEEDDKRLKRLINKRVLAIMVFTYFLQALDKGTMSFASIMNIREDLHLHGQQYSWLTTCIYIAVLIVEYPTNFLIQRLPVAKYLSINIMLWGSVLALHAACKNFASLVAVRTLLGIFEAVCQPAFLILSSMWYKRNEQAEIVTYWYMMNGGQQIVGGLLAYCFSLIKKGGPIKSWQAIFMTYGIFSVLWGVFVLWWLPDSPMKAKCFTEEDKKLMVERVRVNQTGLQNRVWRKYQFIEAFKDPQTWCYGLIQICTTLPTSGLGAFANIIISGFHFSVLQTQLLAMVLGAFIIIVLLSSTWITKKTGQNLITMALYVIPSFIGTIVLLTVVNRNTATKAGLLFSYYIVLSFWAAQTLAMSMLSRNVAGQTKKSVAVSINFVCWATGNAIGPQVFRSDDAPRYFIAFATHMGCYVLLVLVIVFLRWHLTRENRKKDDLLTAAGLPALDEGMVHAFEDLTDRENQNFRYIY</sequence>
<feature type="transmembrane region" description="Helical" evidence="8">
    <location>
        <begin position="121"/>
        <end position="140"/>
    </location>
</feature>
<dbReference type="InterPro" id="IPR011701">
    <property type="entry name" value="MFS"/>
</dbReference>
<evidence type="ECO:0000256" key="6">
    <source>
        <dbReference type="ARBA" id="ARBA00037968"/>
    </source>
</evidence>
<dbReference type="GO" id="GO:0033229">
    <property type="term" value="F:cysteine transmembrane transporter activity"/>
    <property type="evidence" value="ECO:0007669"/>
    <property type="project" value="TreeGrafter"/>
</dbReference>
<evidence type="ECO:0000259" key="9">
    <source>
        <dbReference type="PROSITE" id="PS50850"/>
    </source>
</evidence>
<feature type="transmembrane region" description="Helical" evidence="8">
    <location>
        <begin position="247"/>
        <end position="266"/>
    </location>
</feature>
<feature type="transmembrane region" description="Helical" evidence="8">
    <location>
        <begin position="214"/>
        <end position="235"/>
    </location>
</feature>
<evidence type="ECO:0000256" key="1">
    <source>
        <dbReference type="ARBA" id="ARBA00004141"/>
    </source>
</evidence>
<dbReference type="InterPro" id="IPR036259">
    <property type="entry name" value="MFS_trans_sf"/>
</dbReference>
<proteinExistence type="inferred from homology"/>
<dbReference type="SUPFAM" id="SSF103473">
    <property type="entry name" value="MFS general substrate transporter"/>
    <property type="match status" value="1"/>
</dbReference>
<accession>A0A517LM76</accession>
<protein>
    <recommendedName>
        <fullName evidence="9">Major facilitator superfamily (MFS) profile domain-containing protein</fullName>
    </recommendedName>
</protein>
<evidence type="ECO:0000313" key="11">
    <source>
        <dbReference type="Proteomes" id="UP000316270"/>
    </source>
</evidence>
<gene>
    <name evidence="10" type="ORF">FKW77_001500</name>
</gene>
<dbReference type="InterPro" id="IPR020846">
    <property type="entry name" value="MFS_dom"/>
</dbReference>
<feature type="transmembrane region" description="Helical" evidence="8">
    <location>
        <begin position="85"/>
        <end position="109"/>
    </location>
</feature>
<dbReference type="PROSITE" id="PS50850">
    <property type="entry name" value="MFS"/>
    <property type="match status" value="1"/>
</dbReference>
<evidence type="ECO:0000256" key="3">
    <source>
        <dbReference type="ARBA" id="ARBA00022692"/>
    </source>
</evidence>
<dbReference type="PANTHER" id="PTHR43791:SF63">
    <property type="entry name" value="HIGH AFFINITY CYSTEINE TRANSPORTER"/>
    <property type="match status" value="1"/>
</dbReference>
<keyword evidence="5 8" id="KW-0472">Membrane</keyword>
<feature type="transmembrane region" description="Helical" evidence="8">
    <location>
        <begin position="351"/>
        <end position="371"/>
    </location>
</feature>
<evidence type="ECO:0000256" key="8">
    <source>
        <dbReference type="SAM" id="Phobius"/>
    </source>
</evidence>
<dbReference type="FunFam" id="1.20.1250.20:FF:000064">
    <property type="entry name" value="MFS allantoate transporter"/>
    <property type="match status" value="1"/>
</dbReference>
<evidence type="ECO:0000313" key="10">
    <source>
        <dbReference type="EMBL" id="QDS76749.1"/>
    </source>
</evidence>
<feature type="transmembrane region" description="Helical" evidence="8">
    <location>
        <begin position="181"/>
        <end position="202"/>
    </location>
</feature>
<feature type="transmembrane region" description="Helical" evidence="8">
    <location>
        <begin position="411"/>
        <end position="430"/>
    </location>
</feature>
<feature type="transmembrane region" description="Helical" evidence="8">
    <location>
        <begin position="378"/>
        <end position="399"/>
    </location>
</feature>
<evidence type="ECO:0000256" key="7">
    <source>
        <dbReference type="SAM" id="MobiDB-lite"/>
    </source>
</evidence>
<dbReference type="AlphaFoldDB" id="A0A517LM76"/>
<dbReference type="GO" id="GO:0016020">
    <property type="term" value="C:membrane"/>
    <property type="evidence" value="ECO:0007669"/>
    <property type="project" value="UniProtKB-SubCell"/>
</dbReference>
<keyword evidence="2" id="KW-0813">Transport</keyword>
<feature type="region of interest" description="Disordered" evidence="7">
    <location>
        <begin position="1"/>
        <end position="45"/>
    </location>
</feature>
<feature type="domain" description="Major facilitator superfamily (MFS) profile" evidence="9">
    <location>
        <begin position="85"/>
        <end position="496"/>
    </location>
</feature>
<dbReference type="OrthoDB" id="6730379at2759"/>
<organism evidence="10 11">
    <name type="scientific">Venturia effusa</name>
    <dbReference type="NCBI Taxonomy" id="50376"/>
    <lineage>
        <taxon>Eukaryota</taxon>
        <taxon>Fungi</taxon>
        <taxon>Dikarya</taxon>
        <taxon>Ascomycota</taxon>
        <taxon>Pezizomycotina</taxon>
        <taxon>Dothideomycetes</taxon>
        <taxon>Pleosporomycetidae</taxon>
        <taxon>Venturiales</taxon>
        <taxon>Venturiaceae</taxon>
        <taxon>Venturia</taxon>
    </lineage>
</organism>
<dbReference type="PANTHER" id="PTHR43791">
    <property type="entry name" value="PERMEASE-RELATED"/>
    <property type="match status" value="1"/>
</dbReference>
<feature type="transmembrane region" description="Helical" evidence="8">
    <location>
        <begin position="470"/>
        <end position="491"/>
    </location>
</feature>